<dbReference type="GO" id="GO:0006334">
    <property type="term" value="P:nucleosome assembly"/>
    <property type="evidence" value="ECO:0007669"/>
    <property type="project" value="TreeGrafter"/>
</dbReference>
<keyword evidence="2" id="KW-0227">DNA damage</keyword>
<name>A0A8S9ZJ80_9BILA</name>
<evidence type="ECO:0000256" key="1">
    <source>
        <dbReference type="ARBA" id="ARBA00004123"/>
    </source>
</evidence>
<dbReference type="EMBL" id="JABEBT010000077">
    <property type="protein sequence ID" value="KAF7633416.1"/>
    <property type="molecule type" value="Genomic_DNA"/>
</dbReference>
<sequence>MALCCASNWIFAVRWTKHVVLLLFKFSKDNSMPKSPKNPKSSKSKSQKSPKSLKQPKHKEENKDVIFVDPQKENEQKKPKQPNLTTFFKPLEKPAPPPTVPQCMPDTSRFTSLFQLKQGMTIAPILARKPLSDAERENLLNVHCEVSNFLSHCKEKRLKTPALVTGKMKAKYLHFHENYRPPYYGTWRKKSKAVTGRRPFSRSEKTINYNYDSDDDWDEEPADADECKSDEEEEKDSPINSDDEDDGFFVAHGYLSSDEGSQGGDHFDENDEVEGESSKKTKILIEKNEENIEDRQLIPIVYLPDEAVNPEFQRFVLPGIRFDYSKIVQKNMEESMPLEKTNPFYLNLGRCVQYFFEALFLLVFPFSNFRFAFYALNKSVDASTFTLVNNFKLTI</sequence>
<keyword evidence="4" id="KW-0539">Nucleus</keyword>
<dbReference type="AlphaFoldDB" id="A0A8S9ZJ80"/>
<evidence type="ECO:0000313" key="8">
    <source>
        <dbReference type="Proteomes" id="UP000605970"/>
    </source>
</evidence>
<feature type="compositionally biased region" description="Basic and acidic residues" evidence="5">
    <location>
        <begin position="58"/>
        <end position="78"/>
    </location>
</feature>
<reference evidence="7" key="1">
    <citation type="journal article" date="2020" name="Ecol. Evol.">
        <title>Genome structure and content of the rice root-knot nematode (Meloidogyne graminicola).</title>
        <authorList>
            <person name="Phan N.T."/>
            <person name="Danchin E.G.J."/>
            <person name="Klopp C."/>
            <person name="Perfus-Barbeoch L."/>
            <person name="Kozlowski D.K."/>
            <person name="Koutsovoulos G.D."/>
            <person name="Lopez-Roques C."/>
            <person name="Bouchez O."/>
            <person name="Zahm M."/>
            <person name="Besnard G."/>
            <person name="Bellafiore S."/>
        </authorList>
    </citation>
    <scope>NUCLEOTIDE SEQUENCE</scope>
    <source>
        <strain evidence="7">VN-18</strain>
    </source>
</reference>
<feature type="domain" description="Chromatin assembly factor 1 subunit A dimerization" evidence="6">
    <location>
        <begin position="171"/>
        <end position="238"/>
    </location>
</feature>
<proteinExistence type="predicted"/>
<dbReference type="InterPro" id="IPR022043">
    <property type="entry name" value="CAF1A_DD"/>
</dbReference>
<dbReference type="GO" id="GO:0005634">
    <property type="term" value="C:nucleus"/>
    <property type="evidence" value="ECO:0007669"/>
    <property type="project" value="UniProtKB-SubCell"/>
</dbReference>
<evidence type="ECO:0000256" key="4">
    <source>
        <dbReference type="ARBA" id="ARBA00023242"/>
    </source>
</evidence>
<dbReference type="Pfam" id="PF12253">
    <property type="entry name" value="CAF1A_dimeriz"/>
    <property type="match status" value="1"/>
</dbReference>
<keyword evidence="8" id="KW-1185">Reference proteome</keyword>
<evidence type="ECO:0000256" key="3">
    <source>
        <dbReference type="ARBA" id="ARBA00023204"/>
    </source>
</evidence>
<dbReference type="GO" id="GO:0006281">
    <property type="term" value="P:DNA repair"/>
    <property type="evidence" value="ECO:0007669"/>
    <property type="project" value="UniProtKB-KW"/>
</dbReference>
<dbReference type="Proteomes" id="UP000605970">
    <property type="component" value="Unassembled WGS sequence"/>
</dbReference>
<evidence type="ECO:0000256" key="2">
    <source>
        <dbReference type="ARBA" id="ARBA00022763"/>
    </source>
</evidence>
<dbReference type="PANTHER" id="PTHR15272">
    <property type="entry name" value="CHROMATIN ASSEMBLY FACTOR 1 SUBUNIT A CAF-1 SUBUNIT A"/>
    <property type="match status" value="1"/>
</dbReference>
<evidence type="ECO:0000256" key="5">
    <source>
        <dbReference type="SAM" id="MobiDB-lite"/>
    </source>
</evidence>
<comment type="subcellular location">
    <subcellularLocation>
        <location evidence="1">Nucleus</location>
    </subcellularLocation>
</comment>
<evidence type="ECO:0000313" key="7">
    <source>
        <dbReference type="EMBL" id="KAF7633416.1"/>
    </source>
</evidence>
<feature type="region of interest" description="Disordered" evidence="5">
    <location>
        <begin position="29"/>
        <end position="102"/>
    </location>
</feature>
<feature type="compositionally biased region" description="Low complexity" evidence="5">
    <location>
        <begin position="29"/>
        <end position="39"/>
    </location>
</feature>
<feature type="region of interest" description="Disordered" evidence="5">
    <location>
        <begin position="207"/>
        <end position="281"/>
    </location>
</feature>
<dbReference type="GO" id="GO:0033186">
    <property type="term" value="C:CAF-1 complex"/>
    <property type="evidence" value="ECO:0007669"/>
    <property type="project" value="TreeGrafter"/>
</dbReference>
<accession>A0A8S9ZJ80</accession>
<dbReference type="OrthoDB" id="79480at2759"/>
<evidence type="ECO:0000259" key="6">
    <source>
        <dbReference type="Pfam" id="PF12253"/>
    </source>
</evidence>
<organism evidence="7 8">
    <name type="scientific">Meloidogyne graminicola</name>
    <dbReference type="NCBI Taxonomy" id="189291"/>
    <lineage>
        <taxon>Eukaryota</taxon>
        <taxon>Metazoa</taxon>
        <taxon>Ecdysozoa</taxon>
        <taxon>Nematoda</taxon>
        <taxon>Chromadorea</taxon>
        <taxon>Rhabditida</taxon>
        <taxon>Tylenchina</taxon>
        <taxon>Tylenchomorpha</taxon>
        <taxon>Tylenchoidea</taxon>
        <taxon>Meloidogynidae</taxon>
        <taxon>Meloidogyninae</taxon>
        <taxon>Meloidogyne</taxon>
    </lineage>
</organism>
<protein>
    <recommendedName>
        <fullName evidence="6">Chromatin assembly factor 1 subunit A dimerization domain-containing protein</fullName>
    </recommendedName>
</protein>
<gene>
    <name evidence="7" type="ORF">Mgra_00007209</name>
</gene>
<keyword evidence="3" id="KW-0234">DNA repair</keyword>
<dbReference type="PANTHER" id="PTHR15272:SF0">
    <property type="entry name" value="CHROMATIN ASSEMBLY FACTOR 1 SUBUNIT A"/>
    <property type="match status" value="1"/>
</dbReference>
<feature type="compositionally biased region" description="Acidic residues" evidence="5">
    <location>
        <begin position="212"/>
        <end position="247"/>
    </location>
</feature>
<comment type="caution">
    <text evidence="7">The sequence shown here is derived from an EMBL/GenBank/DDBJ whole genome shotgun (WGS) entry which is preliminary data.</text>
</comment>